<sequence length="371" mass="40091">MRTVVISDLHLGAPRGRDLLRRSELRAPLLEELRSADRLVILGDGLELRHAPHRDAAEVARPFLEEVGAALGPAGQVVMLGGNHDHGLVSGWIDARLATEPSGFLGLDERLTPPAAGPLAERAAELLAPARLELAYPGIWLRDDVYATHGHYSDLHTTMPTFERLAVGAMARWAVRMPVHGARPDDYEAALAPIYAWMHQLTQRSESAMASAATGASTRTWTMLVGAERRRRPLRALGLKAAYVSAVTALDALGIGPLDRDVSAPALRRGGLHGMGEVARRLGIDAPYLLFGHTHRSGPWPDDDPAEWVAPTGARIVNTGSWVYQPHFLPEAPNSSPYWPGTAVVLDDAGPPQIRRLLGGFPRDRLAPAPA</sequence>
<name>A0A6J4T074_9ACTN</name>
<organism evidence="2">
    <name type="scientific">uncultured Solirubrobacteraceae bacterium</name>
    <dbReference type="NCBI Taxonomy" id="1162706"/>
    <lineage>
        <taxon>Bacteria</taxon>
        <taxon>Bacillati</taxon>
        <taxon>Actinomycetota</taxon>
        <taxon>Thermoleophilia</taxon>
        <taxon>Solirubrobacterales</taxon>
        <taxon>Solirubrobacteraceae</taxon>
        <taxon>environmental samples</taxon>
    </lineage>
</organism>
<dbReference type="EMBL" id="CADCVP010000264">
    <property type="protein sequence ID" value="CAA9510080.1"/>
    <property type="molecule type" value="Genomic_DNA"/>
</dbReference>
<dbReference type="Pfam" id="PF00149">
    <property type="entry name" value="Metallophos"/>
    <property type="match status" value="1"/>
</dbReference>
<dbReference type="AlphaFoldDB" id="A0A6J4T074"/>
<evidence type="ECO:0000313" key="2">
    <source>
        <dbReference type="EMBL" id="CAA9510080.1"/>
    </source>
</evidence>
<proteinExistence type="predicted"/>
<evidence type="ECO:0000259" key="1">
    <source>
        <dbReference type="Pfam" id="PF00149"/>
    </source>
</evidence>
<dbReference type="SUPFAM" id="SSF56300">
    <property type="entry name" value="Metallo-dependent phosphatases"/>
    <property type="match status" value="1"/>
</dbReference>
<feature type="domain" description="Calcineurin-like phosphoesterase" evidence="1">
    <location>
        <begin position="1"/>
        <end position="155"/>
    </location>
</feature>
<dbReference type="GO" id="GO:0016787">
    <property type="term" value="F:hydrolase activity"/>
    <property type="evidence" value="ECO:0007669"/>
    <property type="project" value="InterPro"/>
</dbReference>
<gene>
    <name evidence="2" type="ORF">AVDCRST_MAG69-2433</name>
</gene>
<dbReference type="InterPro" id="IPR029052">
    <property type="entry name" value="Metallo-depent_PP-like"/>
</dbReference>
<accession>A0A6J4T074</accession>
<dbReference type="InterPro" id="IPR004843">
    <property type="entry name" value="Calcineurin-like_PHP"/>
</dbReference>
<reference evidence="2" key="1">
    <citation type="submission" date="2020-02" db="EMBL/GenBank/DDBJ databases">
        <authorList>
            <person name="Meier V. D."/>
        </authorList>
    </citation>
    <scope>NUCLEOTIDE SEQUENCE</scope>
    <source>
        <strain evidence="2">AVDCRST_MAG69</strain>
    </source>
</reference>
<dbReference type="Gene3D" id="3.60.21.10">
    <property type="match status" value="1"/>
</dbReference>
<protein>
    <recommendedName>
        <fullName evidence="1">Calcineurin-like phosphoesterase domain-containing protein</fullName>
    </recommendedName>
</protein>